<dbReference type="OrthoDB" id="2017193at2759"/>
<evidence type="ECO:0000256" key="2">
    <source>
        <dbReference type="ARBA" id="ARBA00023125"/>
    </source>
</evidence>
<dbReference type="EMBL" id="JAAARO010000011">
    <property type="protein sequence ID" value="KAF5740497.1"/>
    <property type="molecule type" value="Genomic_DNA"/>
</dbReference>
<organism evidence="8 9">
    <name type="scientific">Tripterygium wilfordii</name>
    <name type="common">Thunder God vine</name>
    <dbReference type="NCBI Taxonomy" id="458696"/>
    <lineage>
        <taxon>Eukaryota</taxon>
        <taxon>Viridiplantae</taxon>
        <taxon>Streptophyta</taxon>
        <taxon>Embryophyta</taxon>
        <taxon>Tracheophyta</taxon>
        <taxon>Spermatophyta</taxon>
        <taxon>Magnoliopsida</taxon>
        <taxon>eudicotyledons</taxon>
        <taxon>Gunneridae</taxon>
        <taxon>Pentapetalae</taxon>
        <taxon>rosids</taxon>
        <taxon>fabids</taxon>
        <taxon>Celastrales</taxon>
        <taxon>Celastraceae</taxon>
        <taxon>Tripterygium</taxon>
    </lineage>
</organism>
<keyword evidence="3 5" id="KW-0804">Transcription</keyword>
<feature type="domain" description="PPC" evidence="7">
    <location>
        <begin position="137"/>
        <end position="276"/>
    </location>
</feature>
<dbReference type="GO" id="GO:0003680">
    <property type="term" value="F:minor groove of adenine-thymine-rich DNA binding"/>
    <property type="evidence" value="ECO:0007669"/>
    <property type="project" value="UniProtKB-UniRule"/>
</dbReference>
<dbReference type="GO" id="GO:0005634">
    <property type="term" value="C:nucleus"/>
    <property type="evidence" value="ECO:0007669"/>
    <property type="project" value="UniProtKB-SubCell"/>
</dbReference>
<evidence type="ECO:0000256" key="6">
    <source>
        <dbReference type="SAM" id="MobiDB-lite"/>
    </source>
</evidence>
<dbReference type="PANTHER" id="PTHR31500">
    <property type="entry name" value="AT-HOOK MOTIF NUCLEAR-LOCALIZED PROTEIN 9"/>
    <property type="match status" value="1"/>
</dbReference>
<feature type="region of interest" description="Disordered" evidence="6">
    <location>
        <begin position="38"/>
        <end position="136"/>
    </location>
</feature>
<comment type="caution">
    <text evidence="8">The sequence shown here is derived from an EMBL/GenBank/DDBJ whole genome shotgun (WGS) entry which is preliminary data.</text>
</comment>
<comment type="domain">
    <text evidence="5">The PPC domain mediates interactions between AHL proteins.</text>
</comment>
<evidence type="ECO:0000259" key="7">
    <source>
        <dbReference type="PROSITE" id="PS51742"/>
    </source>
</evidence>
<dbReference type="InterPro" id="IPR005175">
    <property type="entry name" value="PPC_dom"/>
</dbReference>
<feature type="region of interest" description="Disordered" evidence="6">
    <location>
        <begin position="263"/>
        <end position="350"/>
    </location>
</feature>
<comment type="subcellular location">
    <subcellularLocation>
        <location evidence="5">Nucleus</location>
    </subcellularLocation>
</comment>
<name>A0A7J7D2B9_TRIWF</name>
<dbReference type="Gene3D" id="3.30.1330.80">
    <property type="entry name" value="Hypothetical protein, similar to alpha- acetolactate decarboxylase, domain 2"/>
    <property type="match status" value="1"/>
</dbReference>
<sequence length="350" mass="36082">MEPSDNTFQYHHNPLSSTSYFSTTTTTATTNATAVAHSPTNGMLQPNQDISGAGQSHMLFPHSVPSAVASPLEPARRKRGRPRKYFTPEQALAAKKTASSSNSAASREKQREHAGGGAASSPSYPGSFKKSQNVSLGNSGQNFTPHVITVAAGEDVAQKIMLFMQQSQREVCILSASGSVSNASLCQPAASGGNVTYEGRFEIISLCGSYVRTELGGRTGGLSICLANADGQIVGGGVGGPLKAGGPVQVIVGTFVIDSKTDVSGSAKGDASSSQLPSQVLGPSITGGGFSPVVDSSGRNFPRGNDNHQSIQGPFMIQSGGLHGMLPFAPRSDRGAPQSPANGDYDQIPD</sequence>
<evidence type="ECO:0000256" key="3">
    <source>
        <dbReference type="ARBA" id="ARBA00023163"/>
    </source>
</evidence>
<dbReference type="Pfam" id="PF03479">
    <property type="entry name" value="PCC"/>
    <property type="match status" value="1"/>
</dbReference>
<dbReference type="CDD" id="cd11378">
    <property type="entry name" value="DUF296"/>
    <property type="match status" value="1"/>
</dbReference>
<feature type="compositionally biased region" description="Polar residues" evidence="6">
    <location>
        <begin position="38"/>
        <end position="54"/>
    </location>
</feature>
<accession>A0A7J7D2B9</accession>
<evidence type="ECO:0000256" key="1">
    <source>
        <dbReference type="ARBA" id="ARBA00023015"/>
    </source>
</evidence>
<dbReference type="AlphaFoldDB" id="A0A7J7D2B9"/>
<evidence type="ECO:0000313" key="9">
    <source>
        <dbReference type="Proteomes" id="UP000593562"/>
    </source>
</evidence>
<keyword evidence="2 5" id="KW-0238">DNA-binding</keyword>
<evidence type="ECO:0000256" key="4">
    <source>
        <dbReference type="ARBA" id="ARBA00023242"/>
    </source>
</evidence>
<dbReference type="Proteomes" id="UP000593562">
    <property type="component" value="Unassembled WGS sequence"/>
</dbReference>
<dbReference type="InterPro" id="IPR039605">
    <property type="entry name" value="AHL"/>
</dbReference>
<comment type="function">
    <text evidence="5">Transcription factor that specifically binds AT-rich DNA sequences related to the nuclear matrix attachment regions (MARs).</text>
</comment>
<keyword evidence="4 5" id="KW-0539">Nucleus</keyword>
<feature type="compositionally biased region" description="Low complexity" evidence="6">
    <location>
        <begin position="93"/>
        <end position="105"/>
    </location>
</feature>
<evidence type="ECO:0000313" key="8">
    <source>
        <dbReference type="EMBL" id="KAF5740497.1"/>
    </source>
</evidence>
<dbReference type="FunCoup" id="A0A7J7D2B9">
    <property type="interactions" value="347"/>
</dbReference>
<dbReference type="InParanoid" id="A0A7J7D2B9"/>
<gene>
    <name evidence="8" type="ORF">HS088_TW11G00567</name>
</gene>
<dbReference type="SUPFAM" id="SSF117856">
    <property type="entry name" value="AF0104/ALDC/Ptd012-like"/>
    <property type="match status" value="1"/>
</dbReference>
<keyword evidence="9" id="KW-1185">Reference proteome</keyword>
<proteinExistence type="predicted"/>
<dbReference type="PANTHER" id="PTHR31500:SF68">
    <property type="entry name" value="AT-HOOK MOTIF NUCLEAR-LOCALIZED PROTEIN 14"/>
    <property type="match status" value="1"/>
</dbReference>
<reference evidence="8 9" key="1">
    <citation type="journal article" date="2020" name="Nat. Commun.">
        <title>Genome of Tripterygium wilfordii and identification of cytochrome P450 involved in triptolide biosynthesis.</title>
        <authorList>
            <person name="Tu L."/>
            <person name="Su P."/>
            <person name="Zhang Z."/>
            <person name="Gao L."/>
            <person name="Wang J."/>
            <person name="Hu T."/>
            <person name="Zhou J."/>
            <person name="Zhang Y."/>
            <person name="Zhao Y."/>
            <person name="Liu Y."/>
            <person name="Song Y."/>
            <person name="Tong Y."/>
            <person name="Lu Y."/>
            <person name="Yang J."/>
            <person name="Xu C."/>
            <person name="Jia M."/>
            <person name="Peters R.J."/>
            <person name="Huang L."/>
            <person name="Gao W."/>
        </authorList>
    </citation>
    <scope>NUCLEOTIDE SEQUENCE [LARGE SCALE GENOMIC DNA]</scope>
    <source>
        <strain evidence="9">cv. XIE 37</strain>
        <tissue evidence="8">Leaf</tissue>
    </source>
</reference>
<protein>
    <recommendedName>
        <fullName evidence="5">AT-hook motif nuclear-localized protein</fullName>
    </recommendedName>
</protein>
<keyword evidence="1 5" id="KW-0805">Transcription regulation</keyword>
<evidence type="ECO:0000256" key="5">
    <source>
        <dbReference type="RuleBase" id="RU367031"/>
    </source>
</evidence>
<dbReference type="PROSITE" id="PS51742">
    <property type="entry name" value="PPC"/>
    <property type="match status" value="1"/>
</dbReference>